<dbReference type="EMBL" id="LAZR01049410">
    <property type="protein sequence ID" value="KKK89710.1"/>
    <property type="molecule type" value="Genomic_DNA"/>
</dbReference>
<sequence>SPCETCGALITDEEGALREEAIREDAAAEEHKYHVAVFDSATGELLGWRPLREPKIDEETRDELDAILRETNEKVEG</sequence>
<dbReference type="AlphaFoldDB" id="A0A0F8ZUV0"/>
<proteinExistence type="predicted"/>
<protein>
    <submittedName>
        <fullName evidence="1">Uncharacterized protein</fullName>
    </submittedName>
</protein>
<comment type="caution">
    <text evidence="1">The sequence shown here is derived from an EMBL/GenBank/DDBJ whole genome shotgun (WGS) entry which is preliminary data.</text>
</comment>
<feature type="non-terminal residue" evidence="1">
    <location>
        <position position="1"/>
    </location>
</feature>
<evidence type="ECO:0000313" key="1">
    <source>
        <dbReference type="EMBL" id="KKK89710.1"/>
    </source>
</evidence>
<organism evidence="1">
    <name type="scientific">marine sediment metagenome</name>
    <dbReference type="NCBI Taxonomy" id="412755"/>
    <lineage>
        <taxon>unclassified sequences</taxon>
        <taxon>metagenomes</taxon>
        <taxon>ecological metagenomes</taxon>
    </lineage>
</organism>
<gene>
    <name evidence="1" type="ORF">LCGC14_2730350</name>
</gene>
<reference evidence="1" key="1">
    <citation type="journal article" date="2015" name="Nature">
        <title>Complex archaea that bridge the gap between prokaryotes and eukaryotes.</title>
        <authorList>
            <person name="Spang A."/>
            <person name="Saw J.H."/>
            <person name="Jorgensen S.L."/>
            <person name="Zaremba-Niedzwiedzka K."/>
            <person name="Martijn J."/>
            <person name="Lind A.E."/>
            <person name="van Eijk R."/>
            <person name="Schleper C."/>
            <person name="Guy L."/>
            <person name="Ettema T.J."/>
        </authorList>
    </citation>
    <scope>NUCLEOTIDE SEQUENCE</scope>
</reference>
<name>A0A0F8ZUV0_9ZZZZ</name>
<accession>A0A0F8ZUV0</accession>